<dbReference type="EnsemblMetazoa" id="HelroT169906">
    <property type="protein sequence ID" value="HelroP169906"/>
    <property type="gene ID" value="HelroG169906"/>
</dbReference>
<reference evidence="4" key="1">
    <citation type="submission" date="2012-12" db="EMBL/GenBank/DDBJ databases">
        <authorList>
            <person name="Hellsten U."/>
            <person name="Grimwood J."/>
            <person name="Chapman J.A."/>
            <person name="Shapiro H."/>
            <person name="Aerts A."/>
            <person name="Otillar R.P."/>
            <person name="Terry A.Y."/>
            <person name="Boore J.L."/>
            <person name="Simakov O."/>
            <person name="Marletaz F."/>
            <person name="Cho S.-J."/>
            <person name="Edsinger-Gonzales E."/>
            <person name="Havlak P."/>
            <person name="Kuo D.-H."/>
            <person name="Larsson T."/>
            <person name="Lv J."/>
            <person name="Arendt D."/>
            <person name="Savage R."/>
            <person name="Osoegawa K."/>
            <person name="de Jong P."/>
            <person name="Lindberg D.R."/>
            <person name="Seaver E.C."/>
            <person name="Weisblat D.A."/>
            <person name="Putnam N.H."/>
            <person name="Grigoriev I.V."/>
            <person name="Rokhsar D.S."/>
        </authorList>
    </citation>
    <scope>NUCLEOTIDE SEQUENCE</scope>
</reference>
<reference evidence="2 4" key="2">
    <citation type="journal article" date="2013" name="Nature">
        <title>Insights into bilaterian evolution from three spiralian genomes.</title>
        <authorList>
            <person name="Simakov O."/>
            <person name="Marletaz F."/>
            <person name="Cho S.J."/>
            <person name="Edsinger-Gonzales E."/>
            <person name="Havlak P."/>
            <person name="Hellsten U."/>
            <person name="Kuo D.H."/>
            <person name="Larsson T."/>
            <person name="Lv J."/>
            <person name="Arendt D."/>
            <person name="Savage R."/>
            <person name="Osoegawa K."/>
            <person name="de Jong P."/>
            <person name="Grimwood J."/>
            <person name="Chapman J.A."/>
            <person name="Shapiro H."/>
            <person name="Aerts A."/>
            <person name="Otillar R.P."/>
            <person name="Terry A.Y."/>
            <person name="Boore J.L."/>
            <person name="Grigoriev I.V."/>
            <person name="Lindberg D.R."/>
            <person name="Seaver E.C."/>
            <person name="Weisblat D.A."/>
            <person name="Putnam N.H."/>
            <person name="Rokhsar D.S."/>
        </authorList>
    </citation>
    <scope>NUCLEOTIDE SEQUENCE</scope>
</reference>
<accession>T1F2F5</accession>
<dbReference type="CTD" id="20203005"/>
<dbReference type="EMBL" id="AMQM01003428">
    <property type="status" value="NOT_ANNOTATED_CDS"/>
    <property type="molecule type" value="Genomic_DNA"/>
</dbReference>
<keyword evidence="1" id="KW-0732">Signal</keyword>
<keyword evidence="4" id="KW-1185">Reference proteome</keyword>
<gene>
    <name evidence="3" type="primary">20203005</name>
    <name evidence="2" type="ORF">HELRODRAFT_169906</name>
</gene>
<feature type="chain" id="PRO_5010980209" evidence="1">
    <location>
        <begin position="18"/>
        <end position="344"/>
    </location>
</feature>
<reference evidence="3" key="3">
    <citation type="submission" date="2015-06" db="UniProtKB">
        <authorList>
            <consortium name="EnsemblMetazoa"/>
        </authorList>
    </citation>
    <scope>IDENTIFICATION</scope>
</reference>
<dbReference type="RefSeq" id="XP_009013956.1">
    <property type="nucleotide sequence ID" value="XM_009015708.1"/>
</dbReference>
<dbReference type="AlphaFoldDB" id="T1F2F5"/>
<feature type="signal peptide" evidence="1">
    <location>
        <begin position="1"/>
        <end position="17"/>
    </location>
</feature>
<dbReference type="InParanoid" id="T1F2F5"/>
<dbReference type="HOGENOM" id="CLU_807198_0_0_1"/>
<dbReference type="GeneID" id="20203005"/>
<protein>
    <submittedName>
        <fullName evidence="2 3">Uncharacterized protein</fullName>
    </submittedName>
</protein>
<evidence type="ECO:0000313" key="4">
    <source>
        <dbReference type="Proteomes" id="UP000015101"/>
    </source>
</evidence>
<sequence>MSLFVLAFVIFVDKTNGNPGHNPDQTLEFYKPAPNNFLSASAYASNNVLVKRGMMNLNFKRRQSQINTLKHKQDDEDSFRKKHSQRPKRFISDLDFDDLMSRNHGFGKRETKTNVNGTVTVLQEMSSPKTVANNLTHNLTVASKDAKNDSQKILTLNLNKFSSGDHLASFRLFQDLFNNLLSEHRKRERIFRNSFLRSNHKHHQNISHKSNDSDANKFGTFKFGFYYGEKFEPSPRPKVQPVNAAVSPGPMKSNSPIDDLKSDQVEVGFLISFSGFQSDTDDANKTEHKQLAKKMAQERIRKEHSKKLKKRLNSSRRYLPKYFAASNYLDDDALNVWRASSKIR</sequence>
<evidence type="ECO:0000313" key="2">
    <source>
        <dbReference type="EMBL" id="ESO08167.1"/>
    </source>
</evidence>
<organism evidence="3 4">
    <name type="scientific">Helobdella robusta</name>
    <name type="common">Californian leech</name>
    <dbReference type="NCBI Taxonomy" id="6412"/>
    <lineage>
        <taxon>Eukaryota</taxon>
        <taxon>Metazoa</taxon>
        <taxon>Spiralia</taxon>
        <taxon>Lophotrochozoa</taxon>
        <taxon>Annelida</taxon>
        <taxon>Clitellata</taxon>
        <taxon>Hirudinea</taxon>
        <taxon>Rhynchobdellida</taxon>
        <taxon>Glossiphoniidae</taxon>
        <taxon>Helobdella</taxon>
    </lineage>
</organism>
<dbReference type="KEGG" id="hro:HELRODRAFT_169906"/>
<dbReference type="EMBL" id="KB096134">
    <property type="protein sequence ID" value="ESO08167.1"/>
    <property type="molecule type" value="Genomic_DNA"/>
</dbReference>
<name>T1F2F5_HELRO</name>
<evidence type="ECO:0000256" key="1">
    <source>
        <dbReference type="SAM" id="SignalP"/>
    </source>
</evidence>
<evidence type="ECO:0000313" key="3">
    <source>
        <dbReference type="EnsemblMetazoa" id="HelroP169906"/>
    </source>
</evidence>
<proteinExistence type="predicted"/>
<dbReference type="Proteomes" id="UP000015101">
    <property type="component" value="Unassembled WGS sequence"/>
</dbReference>